<dbReference type="GO" id="GO:0004519">
    <property type="term" value="F:endonuclease activity"/>
    <property type="evidence" value="ECO:0007669"/>
    <property type="project" value="UniProtKB-KW"/>
</dbReference>
<dbReference type="NCBIfam" id="TIGR00252">
    <property type="entry name" value="YraN family protein"/>
    <property type="match status" value="1"/>
</dbReference>
<keyword evidence="3" id="KW-0255">Endonuclease</keyword>
<dbReference type="RefSeq" id="WP_109732183.1">
    <property type="nucleotide sequence ID" value="NZ_BAAACK010000009.1"/>
</dbReference>
<dbReference type="PANTHER" id="PTHR34039">
    <property type="entry name" value="UPF0102 PROTEIN YRAN"/>
    <property type="match status" value="1"/>
</dbReference>
<dbReference type="HAMAP" id="MF_00048">
    <property type="entry name" value="UPF0102"/>
    <property type="match status" value="1"/>
</dbReference>
<keyword evidence="4" id="KW-1185">Reference proteome</keyword>
<evidence type="ECO:0000256" key="2">
    <source>
        <dbReference type="HAMAP-Rule" id="MF_00048"/>
    </source>
</evidence>
<evidence type="ECO:0000313" key="4">
    <source>
        <dbReference type="Proteomes" id="UP000245845"/>
    </source>
</evidence>
<reference evidence="3 4" key="1">
    <citation type="submission" date="2018-05" db="EMBL/GenBank/DDBJ databases">
        <title>The Hungate 1000. A catalogue of reference genomes from the rumen microbiome.</title>
        <authorList>
            <person name="Kelly W."/>
        </authorList>
    </citation>
    <scope>NUCLEOTIDE SEQUENCE [LARGE SCALE GENOMIC DNA]</scope>
    <source>
        <strain evidence="3 4">NLAE-zl-C242</strain>
    </source>
</reference>
<dbReference type="OrthoDB" id="9802516at2"/>
<dbReference type="InterPro" id="IPR011856">
    <property type="entry name" value="tRNA_endonuc-like_dom_sf"/>
</dbReference>
<dbReference type="GO" id="GO:0003676">
    <property type="term" value="F:nucleic acid binding"/>
    <property type="evidence" value="ECO:0007669"/>
    <property type="project" value="InterPro"/>
</dbReference>
<dbReference type="SUPFAM" id="SSF52980">
    <property type="entry name" value="Restriction endonuclease-like"/>
    <property type="match status" value="1"/>
</dbReference>
<accession>A0A2Y9BGK6</accession>
<comment type="similarity">
    <text evidence="1 2">Belongs to the UPF0102 family.</text>
</comment>
<organism evidence="3 4">
    <name type="scientific">Faecalicatena orotica</name>
    <dbReference type="NCBI Taxonomy" id="1544"/>
    <lineage>
        <taxon>Bacteria</taxon>
        <taxon>Bacillati</taxon>
        <taxon>Bacillota</taxon>
        <taxon>Clostridia</taxon>
        <taxon>Lachnospirales</taxon>
        <taxon>Lachnospiraceae</taxon>
        <taxon>Faecalicatena</taxon>
    </lineage>
</organism>
<dbReference type="EMBL" id="QGDL01000009">
    <property type="protein sequence ID" value="PWJ28235.1"/>
    <property type="molecule type" value="Genomic_DNA"/>
</dbReference>
<dbReference type="NCBIfam" id="NF009150">
    <property type="entry name" value="PRK12497.1-3"/>
    <property type="match status" value="1"/>
</dbReference>
<dbReference type="PANTHER" id="PTHR34039:SF1">
    <property type="entry name" value="UPF0102 PROTEIN YRAN"/>
    <property type="match status" value="1"/>
</dbReference>
<dbReference type="InterPro" id="IPR003509">
    <property type="entry name" value="UPF0102_YraN-like"/>
</dbReference>
<keyword evidence="3" id="KW-0540">Nuclease</keyword>
<evidence type="ECO:0000313" key="3">
    <source>
        <dbReference type="EMBL" id="PWJ28235.1"/>
    </source>
</evidence>
<dbReference type="Proteomes" id="UP000245845">
    <property type="component" value="Unassembled WGS sequence"/>
</dbReference>
<comment type="caution">
    <text evidence="3">The sequence shown here is derived from an EMBL/GenBank/DDBJ whole genome shotgun (WGS) entry which is preliminary data.</text>
</comment>
<dbReference type="AlphaFoldDB" id="A0A2Y9BGK6"/>
<evidence type="ECO:0000256" key="1">
    <source>
        <dbReference type="ARBA" id="ARBA00006738"/>
    </source>
</evidence>
<dbReference type="CDD" id="cd20736">
    <property type="entry name" value="PoNe_Nuclease"/>
    <property type="match status" value="1"/>
</dbReference>
<gene>
    <name evidence="3" type="ORF">A8806_109114</name>
</gene>
<keyword evidence="3" id="KW-0378">Hydrolase</keyword>
<dbReference type="InterPro" id="IPR011335">
    <property type="entry name" value="Restrct_endonuc-II-like"/>
</dbReference>
<sequence>MQQSIRKNNRKVGTDYEQAAGYYLEQQGYVILEYNYRCRIGEIDLIARDGEYLVFCEVKFRRDRRKGSPLDAVGVKKQRTLYQCALHYLSVHRIDGIPCRFDVIGIEGGKVTHIRNAFEG</sequence>
<name>A0A2Y9BGK6_9FIRM</name>
<dbReference type="Pfam" id="PF02021">
    <property type="entry name" value="UPF0102"/>
    <property type="match status" value="1"/>
</dbReference>
<dbReference type="Gene3D" id="3.40.1350.10">
    <property type="match status" value="1"/>
</dbReference>
<proteinExistence type="inferred from homology"/>
<protein>
    <recommendedName>
        <fullName evidence="2">UPF0102 protein A8806_109114</fullName>
    </recommendedName>
</protein>